<comment type="caution">
    <text evidence="2">The sequence shown here is derived from an EMBL/GenBank/DDBJ whole genome shotgun (WGS) entry which is preliminary data.</text>
</comment>
<proteinExistence type="predicted"/>
<sequence length="93" mass="10837">MEPAHAPEKPTRSDEAYREEERRVRRLQRLIDLTGSLILQPSISYEEAVALADLAKREALLLFPEKEEAFDLIYRPRLNRLLNEKMAAENFSP</sequence>
<dbReference type="EMBL" id="JACPSX010000167">
    <property type="protein sequence ID" value="MBI3015134.1"/>
    <property type="molecule type" value="Genomic_DNA"/>
</dbReference>
<name>A0A932GQ66_UNCTE</name>
<accession>A0A932GQ66</accession>
<evidence type="ECO:0000256" key="1">
    <source>
        <dbReference type="SAM" id="MobiDB-lite"/>
    </source>
</evidence>
<protein>
    <submittedName>
        <fullName evidence="2">Uncharacterized protein</fullName>
    </submittedName>
</protein>
<evidence type="ECO:0000313" key="3">
    <source>
        <dbReference type="Proteomes" id="UP000741360"/>
    </source>
</evidence>
<gene>
    <name evidence="2" type="ORF">HYY65_08775</name>
</gene>
<reference evidence="2" key="1">
    <citation type="submission" date="2020-07" db="EMBL/GenBank/DDBJ databases">
        <title>Huge and variable diversity of episymbiotic CPR bacteria and DPANN archaea in groundwater ecosystems.</title>
        <authorList>
            <person name="He C.Y."/>
            <person name="Keren R."/>
            <person name="Whittaker M."/>
            <person name="Farag I.F."/>
            <person name="Doudna J."/>
            <person name="Cate J.H.D."/>
            <person name="Banfield J.F."/>
        </authorList>
    </citation>
    <scope>NUCLEOTIDE SEQUENCE</scope>
    <source>
        <strain evidence="2">NC_groundwater_717_Ag_S-0.2um_59_8</strain>
    </source>
</reference>
<evidence type="ECO:0000313" key="2">
    <source>
        <dbReference type="EMBL" id="MBI3015134.1"/>
    </source>
</evidence>
<feature type="region of interest" description="Disordered" evidence="1">
    <location>
        <begin position="1"/>
        <end position="20"/>
    </location>
</feature>
<organism evidence="2 3">
    <name type="scientific">Tectimicrobiota bacterium</name>
    <dbReference type="NCBI Taxonomy" id="2528274"/>
    <lineage>
        <taxon>Bacteria</taxon>
        <taxon>Pseudomonadati</taxon>
        <taxon>Nitrospinota/Tectimicrobiota group</taxon>
        <taxon>Candidatus Tectimicrobiota</taxon>
    </lineage>
</organism>
<dbReference type="Proteomes" id="UP000741360">
    <property type="component" value="Unassembled WGS sequence"/>
</dbReference>
<dbReference type="AlphaFoldDB" id="A0A932GQ66"/>